<accession>A0ABV1MRA7</accession>
<feature type="signal peptide" evidence="1">
    <location>
        <begin position="1"/>
        <end position="22"/>
    </location>
</feature>
<dbReference type="EMBL" id="JBEGDG010000002">
    <property type="protein sequence ID" value="MEQ6353793.1"/>
    <property type="molecule type" value="Genomic_DNA"/>
</dbReference>
<evidence type="ECO:0000256" key="1">
    <source>
        <dbReference type="SAM" id="SignalP"/>
    </source>
</evidence>
<feature type="chain" id="PRO_5046199622" evidence="1">
    <location>
        <begin position="23"/>
        <end position="271"/>
    </location>
</feature>
<keyword evidence="4" id="KW-1185">Reference proteome</keyword>
<dbReference type="SUPFAM" id="SSF55383">
    <property type="entry name" value="Copper amine oxidase, domain N"/>
    <property type="match status" value="2"/>
</dbReference>
<name>A0ABV1MRA7_9BACI</name>
<gene>
    <name evidence="3" type="ORF">ABNX05_04130</name>
</gene>
<dbReference type="Proteomes" id="UP001478862">
    <property type="component" value="Unassembled WGS sequence"/>
</dbReference>
<sequence>MNKIFKSFIIAMICIVTFSLQGHNASAYSGIDVYVANGQTQSYHSDAIIQDGVTLVPLRGVFETLGATVNWNAKDKTITAKNSTKTVLLMVGSKKAKINGTPLAVSVAPIIKSGTTLVPLRFISEALGATVSWDQDSHDVSIYAKGSLQVERSHWLGYYGNSGFSGSGVITSLRIDKVTPTKIKFTSVNGIRYDPTNGKLFGYQMPWHFKYTTRDAQLITDDVASYEVNGCSFDLVKYDDAIHIENMYGSCNHLGLAEYEGEYTEYRKVEM</sequence>
<dbReference type="Gene3D" id="3.30.457.10">
    <property type="entry name" value="Copper amine oxidase-like, N-terminal domain"/>
    <property type="match status" value="1"/>
</dbReference>
<reference evidence="3 4" key="1">
    <citation type="submission" date="2024-06" db="EMBL/GenBank/DDBJ databases">
        <title>Lysinibacillus zambalefons sp. nov., a Novel Firmicute Isolated from the Poon Bato Zambales Hyperalkaline Spring.</title>
        <authorList>
            <person name="Aja J.A."/>
            <person name="Lazaro J.E.H."/>
            <person name="Llorin L.D."/>
            <person name="Lim K.R."/>
            <person name="Teodosio J."/>
            <person name="Dalisay D.S."/>
        </authorList>
    </citation>
    <scope>NUCLEOTIDE SEQUENCE [LARGE SCALE GENOMIC DNA]</scope>
    <source>
        <strain evidence="3 4">M3</strain>
    </source>
</reference>
<evidence type="ECO:0000313" key="3">
    <source>
        <dbReference type="EMBL" id="MEQ6353793.1"/>
    </source>
</evidence>
<evidence type="ECO:0000259" key="2">
    <source>
        <dbReference type="Pfam" id="PF07833"/>
    </source>
</evidence>
<proteinExistence type="predicted"/>
<dbReference type="InterPro" id="IPR036582">
    <property type="entry name" value="Mao_N_sf"/>
</dbReference>
<organism evidence="3 4">
    <name type="scientific">Lysinibacillus zambalensis</name>
    <dbReference type="NCBI Taxonomy" id="3160866"/>
    <lineage>
        <taxon>Bacteria</taxon>
        <taxon>Bacillati</taxon>
        <taxon>Bacillota</taxon>
        <taxon>Bacilli</taxon>
        <taxon>Bacillales</taxon>
        <taxon>Bacillaceae</taxon>
        <taxon>Lysinibacillus</taxon>
    </lineage>
</organism>
<evidence type="ECO:0000313" key="4">
    <source>
        <dbReference type="Proteomes" id="UP001478862"/>
    </source>
</evidence>
<keyword evidence="1" id="KW-0732">Signal</keyword>
<comment type="caution">
    <text evidence="3">The sequence shown here is derived from an EMBL/GenBank/DDBJ whole genome shotgun (WGS) entry which is preliminary data.</text>
</comment>
<dbReference type="Pfam" id="PF07833">
    <property type="entry name" value="Cu_amine_oxidN1"/>
    <property type="match status" value="1"/>
</dbReference>
<protein>
    <submittedName>
        <fullName evidence="3">Stalk domain-containing protein</fullName>
    </submittedName>
</protein>
<dbReference type="InterPro" id="IPR012854">
    <property type="entry name" value="Cu_amine_oxidase-like_N"/>
</dbReference>
<feature type="domain" description="Copper amine oxidase-like N-terminal" evidence="2">
    <location>
        <begin position="36"/>
        <end position="142"/>
    </location>
</feature>
<dbReference type="RefSeq" id="WP_349658556.1">
    <property type="nucleotide sequence ID" value="NZ_JBEGDG010000002.1"/>
</dbReference>